<dbReference type="CDD" id="cd18692">
    <property type="entry name" value="PIN_VapC-like"/>
    <property type="match status" value="1"/>
</dbReference>
<dbReference type="PANTHER" id="PTHR38826:SF5">
    <property type="entry name" value="RIBONUCLEASE VAPC13"/>
    <property type="match status" value="1"/>
</dbReference>
<accession>A0A4Z0B1C9</accession>
<dbReference type="InterPro" id="IPR052106">
    <property type="entry name" value="PINc/VapC_TA"/>
</dbReference>
<comment type="caution">
    <text evidence="2">The sequence shown here is derived from an EMBL/GenBank/DDBJ whole genome shotgun (WGS) entry which is preliminary data.</text>
</comment>
<gene>
    <name evidence="2" type="ORF">DYL61_16650</name>
</gene>
<organism evidence="2 3">
    <name type="scientific">Pseudomonas nabeulensis</name>
    <dbReference type="NCBI Taxonomy" id="2293833"/>
    <lineage>
        <taxon>Bacteria</taxon>
        <taxon>Pseudomonadati</taxon>
        <taxon>Pseudomonadota</taxon>
        <taxon>Gammaproteobacteria</taxon>
        <taxon>Pseudomonadales</taxon>
        <taxon>Pseudomonadaceae</taxon>
        <taxon>Pseudomonas</taxon>
    </lineage>
</organism>
<protein>
    <submittedName>
        <fullName evidence="2">PIN domain-containing protein</fullName>
    </submittedName>
</protein>
<dbReference type="OrthoDB" id="9792015at2"/>
<sequence>MRRTGVAEKYQTFLDSNVVLYLLSADSTKADCAESLLKTHPVISVQVLNEVTHVCVHKLRMSWDEIGQFLELVRSFCKVVPLTEAAHDQARLIAERHRLAFRDACIVATATAAGCRSLYSEDMSHGQILEESLAIRNPFAAAG</sequence>
<dbReference type="Pfam" id="PF01850">
    <property type="entry name" value="PIN"/>
    <property type="match status" value="1"/>
</dbReference>
<dbReference type="AlphaFoldDB" id="A0A4Z0B1C9"/>
<dbReference type="InterPro" id="IPR029060">
    <property type="entry name" value="PIN-like_dom_sf"/>
</dbReference>
<reference evidence="2 3" key="1">
    <citation type="journal article" date="2019" name="Syst. Appl. Microbiol.">
        <title>New species of pathogenic Pseudomonas isolated from citrus in Tunisia: Proposal of Pseudomonas kairouanensis sp. nov. and Pseudomonas nabeulensis sp. nov.</title>
        <authorList>
            <person name="Oueslati M."/>
            <person name="Mulet M."/>
            <person name="Gomila M."/>
            <person name="Berge O."/>
            <person name="Hajlaoui M.R."/>
            <person name="Lalucat J."/>
            <person name="Sadfi-Zouaoui N."/>
            <person name="Garcia-Valdes E."/>
        </authorList>
    </citation>
    <scope>NUCLEOTIDE SEQUENCE [LARGE SCALE GENOMIC DNA]</scope>
    <source>
        <strain evidence="2 3">E10B</strain>
    </source>
</reference>
<evidence type="ECO:0000313" key="2">
    <source>
        <dbReference type="EMBL" id="TFY92856.1"/>
    </source>
</evidence>
<keyword evidence="3" id="KW-1185">Reference proteome</keyword>
<evidence type="ECO:0000313" key="3">
    <source>
        <dbReference type="Proteomes" id="UP000297734"/>
    </source>
</evidence>
<evidence type="ECO:0000259" key="1">
    <source>
        <dbReference type="Pfam" id="PF01850"/>
    </source>
</evidence>
<feature type="domain" description="PIN" evidence="1">
    <location>
        <begin position="13"/>
        <end position="122"/>
    </location>
</feature>
<dbReference type="Proteomes" id="UP000297734">
    <property type="component" value="Unassembled WGS sequence"/>
</dbReference>
<dbReference type="PANTHER" id="PTHR38826">
    <property type="entry name" value="RIBONUCLEASE VAPC13"/>
    <property type="match status" value="1"/>
</dbReference>
<dbReference type="SUPFAM" id="SSF88723">
    <property type="entry name" value="PIN domain-like"/>
    <property type="match status" value="1"/>
</dbReference>
<dbReference type="InterPro" id="IPR002716">
    <property type="entry name" value="PIN_dom"/>
</dbReference>
<dbReference type="Gene3D" id="3.40.50.1010">
    <property type="entry name" value="5'-nuclease"/>
    <property type="match status" value="1"/>
</dbReference>
<name>A0A4Z0B1C9_9PSED</name>
<dbReference type="EMBL" id="QUZT01000030">
    <property type="protein sequence ID" value="TFY92856.1"/>
    <property type="molecule type" value="Genomic_DNA"/>
</dbReference>
<proteinExistence type="predicted"/>